<evidence type="ECO:0000259" key="12">
    <source>
        <dbReference type="PROSITE" id="PS51761"/>
    </source>
</evidence>
<evidence type="ECO:0000313" key="14">
    <source>
        <dbReference type="Proteomes" id="UP000567179"/>
    </source>
</evidence>
<dbReference type="UniPathway" id="UPA00114"/>
<dbReference type="InterPro" id="IPR033123">
    <property type="entry name" value="GH11_dom"/>
</dbReference>
<dbReference type="InterPro" id="IPR001137">
    <property type="entry name" value="Glyco_hydro_11"/>
</dbReference>
<evidence type="ECO:0000256" key="9">
    <source>
        <dbReference type="ARBA" id="ARBA00023326"/>
    </source>
</evidence>
<keyword evidence="5 10" id="KW-0858">Xylan degradation</keyword>
<evidence type="ECO:0000256" key="11">
    <source>
        <dbReference type="RuleBase" id="RU362015"/>
    </source>
</evidence>
<keyword evidence="8 10" id="KW-0326">Glycosidase</keyword>
<dbReference type="GO" id="GO:0031176">
    <property type="term" value="F:endo-1,4-beta-xylanase activity"/>
    <property type="evidence" value="ECO:0007669"/>
    <property type="project" value="UniProtKB-UniRule"/>
</dbReference>
<organism evidence="13 14">
    <name type="scientific">Psilocybe cf. subviscida</name>
    <dbReference type="NCBI Taxonomy" id="2480587"/>
    <lineage>
        <taxon>Eukaryota</taxon>
        <taxon>Fungi</taxon>
        <taxon>Dikarya</taxon>
        <taxon>Basidiomycota</taxon>
        <taxon>Agaricomycotina</taxon>
        <taxon>Agaricomycetes</taxon>
        <taxon>Agaricomycetidae</taxon>
        <taxon>Agaricales</taxon>
        <taxon>Agaricineae</taxon>
        <taxon>Strophariaceae</taxon>
        <taxon>Psilocybe</taxon>
    </lineage>
</organism>
<evidence type="ECO:0000256" key="8">
    <source>
        <dbReference type="ARBA" id="ARBA00023295"/>
    </source>
</evidence>
<gene>
    <name evidence="13" type="ORF">D9619_011875</name>
</gene>
<keyword evidence="7 10" id="KW-0119">Carbohydrate metabolism</keyword>
<dbReference type="EC" id="3.2.1.8" evidence="4 10"/>
<dbReference type="PANTHER" id="PTHR46828:SF2">
    <property type="entry name" value="ENDO-1,4-BETA-XYLANASE A-RELATED"/>
    <property type="match status" value="1"/>
</dbReference>
<dbReference type="InterPro" id="IPR013320">
    <property type="entry name" value="ConA-like_dom_sf"/>
</dbReference>
<dbReference type="PROSITE" id="PS00776">
    <property type="entry name" value="GH11_1"/>
    <property type="match status" value="1"/>
</dbReference>
<comment type="caution">
    <text evidence="13">The sequence shown here is derived from an EMBL/GenBank/DDBJ whole genome shotgun (WGS) entry which is preliminary data.</text>
</comment>
<comment type="similarity">
    <text evidence="3 10 11">Belongs to the glycosyl hydrolase 11 (cellulase G) family.</text>
</comment>
<evidence type="ECO:0000256" key="4">
    <source>
        <dbReference type="ARBA" id="ARBA00012590"/>
    </source>
</evidence>
<dbReference type="SUPFAM" id="SSF49899">
    <property type="entry name" value="Concanavalin A-like lectins/glucanases"/>
    <property type="match status" value="1"/>
</dbReference>
<sequence length="217" mass="24214">MKFILCTSATPYNNSAELSNRASTPISEGWHNGYFYSWWADNQGTAYYANGDSGQYSVQWSSVSSVLGGKGWNPGIWDRVINYSGLYKPSGNSYLAVYGWTRNSLIEYYIIESYGSYNPSSAFSKKGTVSCNGGKYDIVRGWRRGQPSIDGVQTFQQFLSIRNPQRTPGTRISGTIDTACHFNAWRDLGMTLGADHYYQIVATEGYYSSGQSSITVW</sequence>
<evidence type="ECO:0000256" key="3">
    <source>
        <dbReference type="ARBA" id="ARBA00007792"/>
    </source>
</evidence>
<dbReference type="OrthoDB" id="2115822at2759"/>
<keyword evidence="14" id="KW-1185">Reference proteome</keyword>
<dbReference type="PANTHER" id="PTHR46828">
    <property type="entry name" value="ENDO-1,4-BETA-XYLANASE A-RELATED"/>
    <property type="match status" value="1"/>
</dbReference>
<name>A0A8H5EW21_9AGAR</name>
<dbReference type="Pfam" id="PF00457">
    <property type="entry name" value="Glyco_hydro_11"/>
    <property type="match status" value="1"/>
</dbReference>
<dbReference type="AlphaFoldDB" id="A0A8H5EW21"/>
<evidence type="ECO:0000313" key="13">
    <source>
        <dbReference type="EMBL" id="KAF5314442.1"/>
    </source>
</evidence>
<dbReference type="InterPro" id="IPR018208">
    <property type="entry name" value="GH11_AS_1"/>
</dbReference>
<evidence type="ECO:0000256" key="7">
    <source>
        <dbReference type="ARBA" id="ARBA00023277"/>
    </source>
</evidence>
<dbReference type="Proteomes" id="UP000567179">
    <property type="component" value="Unassembled WGS sequence"/>
</dbReference>
<feature type="active site" description="Nucleophile" evidence="10">
    <location>
        <position position="107"/>
    </location>
</feature>
<dbReference type="GO" id="GO:0045493">
    <property type="term" value="P:xylan catabolic process"/>
    <property type="evidence" value="ECO:0007669"/>
    <property type="project" value="UniProtKB-UniRule"/>
</dbReference>
<comment type="catalytic activity">
    <reaction evidence="1 10 11">
        <text>Endohydrolysis of (1-&gt;4)-beta-D-xylosidic linkages in xylans.</text>
        <dbReference type="EC" id="3.2.1.8"/>
    </reaction>
</comment>
<dbReference type="PROSITE" id="PS51761">
    <property type="entry name" value="GH11_3"/>
    <property type="match status" value="1"/>
</dbReference>
<reference evidence="13 14" key="1">
    <citation type="journal article" date="2020" name="ISME J.">
        <title>Uncovering the hidden diversity of litter-decomposition mechanisms in mushroom-forming fungi.</title>
        <authorList>
            <person name="Floudas D."/>
            <person name="Bentzer J."/>
            <person name="Ahren D."/>
            <person name="Johansson T."/>
            <person name="Persson P."/>
            <person name="Tunlid A."/>
        </authorList>
    </citation>
    <scope>NUCLEOTIDE SEQUENCE [LARGE SCALE GENOMIC DNA]</scope>
    <source>
        <strain evidence="13 14">CBS 101986</strain>
    </source>
</reference>
<evidence type="ECO:0000256" key="2">
    <source>
        <dbReference type="ARBA" id="ARBA00004851"/>
    </source>
</evidence>
<keyword evidence="9 10" id="KW-0624">Polysaccharide degradation</keyword>
<keyword evidence="6 10" id="KW-0378">Hydrolase</keyword>
<evidence type="ECO:0000256" key="6">
    <source>
        <dbReference type="ARBA" id="ARBA00022801"/>
    </source>
</evidence>
<feature type="active site" description="Proton donor" evidence="10">
    <location>
        <position position="204"/>
    </location>
</feature>
<dbReference type="Gene3D" id="2.60.120.180">
    <property type="match status" value="1"/>
</dbReference>
<dbReference type="EMBL" id="JAACJJ010000044">
    <property type="protein sequence ID" value="KAF5314442.1"/>
    <property type="molecule type" value="Genomic_DNA"/>
</dbReference>
<protein>
    <recommendedName>
        <fullName evidence="4 10">Endo-1,4-beta-xylanase</fullName>
        <ecNumber evidence="4 10">3.2.1.8</ecNumber>
    </recommendedName>
</protein>
<evidence type="ECO:0000256" key="1">
    <source>
        <dbReference type="ARBA" id="ARBA00000681"/>
    </source>
</evidence>
<feature type="domain" description="GH11" evidence="12">
    <location>
        <begin position="22"/>
        <end position="217"/>
    </location>
</feature>
<dbReference type="InterPro" id="IPR013319">
    <property type="entry name" value="GH11/12"/>
</dbReference>
<dbReference type="PRINTS" id="PR00911">
    <property type="entry name" value="GLHYDRLASE11"/>
</dbReference>
<comment type="pathway">
    <text evidence="2 10 11">Glycan degradation; xylan degradation.</text>
</comment>
<proteinExistence type="inferred from homology"/>
<accession>A0A8H5EW21</accession>
<evidence type="ECO:0000256" key="10">
    <source>
        <dbReference type="PROSITE-ProRule" id="PRU01097"/>
    </source>
</evidence>
<evidence type="ECO:0000256" key="5">
    <source>
        <dbReference type="ARBA" id="ARBA00022651"/>
    </source>
</evidence>